<reference evidence="8" key="1">
    <citation type="submission" date="2016-02" db="EMBL/GenBank/DDBJ databases">
        <authorList>
            <person name="Rodrigo-Torres Lidia"/>
            <person name="Arahal R.David."/>
        </authorList>
    </citation>
    <scope>NUCLEOTIDE SEQUENCE [LARGE SCALE GENOMIC DNA]</scope>
    <source>
        <strain evidence="8">CECT 9029</strain>
    </source>
</reference>
<dbReference type="Pfam" id="PF00990">
    <property type="entry name" value="GGDEF"/>
    <property type="match status" value="1"/>
</dbReference>
<dbReference type="SUPFAM" id="SSF55073">
    <property type="entry name" value="Nucleotide cyclase"/>
    <property type="match status" value="1"/>
</dbReference>
<dbReference type="PROSITE" id="PS50885">
    <property type="entry name" value="HAMP"/>
    <property type="match status" value="1"/>
</dbReference>
<dbReference type="OrthoDB" id="9812260at2"/>
<feature type="domain" description="HAMP" evidence="5">
    <location>
        <begin position="324"/>
        <end position="376"/>
    </location>
</feature>
<dbReference type="InterPro" id="IPR043128">
    <property type="entry name" value="Rev_trsase/Diguanyl_cyclase"/>
</dbReference>
<dbReference type="Gene3D" id="6.10.340.10">
    <property type="match status" value="1"/>
</dbReference>
<dbReference type="Proteomes" id="UP000071641">
    <property type="component" value="Unassembled WGS sequence"/>
</dbReference>
<dbReference type="Gene3D" id="3.30.450.20">
    <property type="entry name" value="PAS domain"/>
    <property type="match status" value="1"/>
</dbReference>
<keyword evidence="4" id="KW-1133">Transmembrane helix</keyword>
<dbReference type="RefSeq" id="WP_062661105.1">
    <property type="nucleotide sequence ID" value="NZ_FIZX01000001.1"/>
</dbReference>
<feature type="domain" description="GGDEF" evidence="6">
    <location>
        <begin position="429"/>
        <end position="558"/>
    </location>
</feature>
<protein>
    <recommendedName>
        <fullName evidence="2">diguanylate cyclase</fullName>
        <ecNumber evidence="2">2.7.7.65</ecNumber>
    </recommendedName>
</protein>
<dbReference type="EMBL" id="FIZX01000001">
    <property type="protein sequence ID" value="CZF78330.1"/>
    <property type="molecule type" value="Genomic_DNA"/>
</dbReference>
<dbReference type="CDD" id="cd01949">
    <property type="entry name" value="GGDEF"/>
    <property type="match status" value="1"/>
</dbReference>
<comment type="catalytic activity">
    <reaction evidence="3">
        <text>2 GTP = 3',3'-c-di-GMP + 2 diphosphate</text>
        <dbReference type="Rhea" id="RHEA:24898"/>
        <dbReference type="ChEBI" id="CHEBI:33019"/>
        <dbReference type="ChEBI" id="CHEBI:37565"/>
        <dbReference type="ChEBI" id="CHEBI:58805"/>
        <dbReference type="EC" id="2.7.7.65"/>
    </reaction>
</comment>
<organism evidence="7 8">
    <name type="scientific">Grimontia celer</name>
    <dbReference type="NCBI Taxonomy" id="1796497"/>
    <lineage>
        <taxon>Bacteria</taxon>
        <taxon>Pseudomonadati</taxon>
        <taxon>Pseudomonadota</taxon>
        <taxon>Gammaproteobacteria</taxon>
        <taxon>Vibrionales</taxon>
        <taxon>Vibrionaceae</taxon>
        <taxon>Grimontia</taxon>
    </lineage>
</organism>
<evidence type="ECO:0000256" key="2">
    <source>
        <dbReference type="ARBA" id="ARBA00012528"/>
    </source>
</evidence>
<gene>
    <name evidence="7" type="primary">ydaM_1</name>
    <name evidence="7" type="ORF">GCE9029_00774</name>
</gene>
<dbReference type="PROSITE" id="PS50887">
    <property type="entry name" value="GGDEF"/>
    <property type="match status" value="1"/>
</dbReference>
<proteinExistence type="predicted"/>
<dbReference type="SMART" id="SM00267">
    <property type="entry name" value="GGDEF"/>
    <property type="match status" value="1"/>
</dbReference>
<dbReference type="SMART" id="SM00304">
    <property type="entry name" value="HAMP"/>
    <property type="match status" value="1"/>
</dbReference>
<dbReference type="PANTHER" id="PTHR45138">
    <property type="entry name" value="REGULATORY COMPONENTS OF SENSORY TRANSDUCTION SYSTEM"/>
    <property type="match status" value="1"/>
</dbReference>
<dbReference type="EC" id="2.7.7.65" evidence="2"/>
<evidence type="ECO:0000313" key="8">
    <source>
        <dbReference type="Proteomes" id="UP000071641"/>
    </source>
</evidence>
<evidence type="ECO:0000259" key="6">
    <source>
        <dbReference type="PROSITE" id="PS50887"/>
    </source>
</evidence>
<keyword evidence="4" id="KW-0472">Membrane</keyword>
<keyword evidence="7" id="KW-0808">Transferase</keyword>
<sequence>MKLHTKAVISIAIFCLLTVVPMVVMKRLSDSALIESEHLSVLAKESSEFAHHFQAVINTETEIGQLLATNHYLIHVLRDANTPPNKQSEINKKAASDFLIHFSKNIRAGVYQEILVSDKHGNIVAQTIQRDSDSVKQEPWWQKALNGEHSLIFTSPKFHSNTDYILGITQPIKQEGATIGALRLNLNLSQTFRHHEGFFDNLHDGVNALLMNHNGEVYFAKSPIGREYYLEILEAFDNGIINGTNTTKLPNHLVGMTTLKLANHAKDDHSNTASANYFSAPHIFVVSEPITLINHFQNENNLGFVLYSALFITVAFIVIVGLLRQTGNDISTLTNVAFRIGQGDLDARSDINRSDELGVLAKTINEMASELGASQTLEKELKQHVTDITRSNAKFRSLASVDELTHLLNRRAFNEHIDAQINRFKRYNEPFSVILFDIDHFKRVNDEAGHFTGDEILKRIAYLIRNLLRSEDVFCRWGGEEFIALLPHTHGSDAVCLAERMRLEVAKDNFDGFPHVTISLGVTEFEKGDDEKTVVTRVDTAMYRSKNQGRNRTSTFYRDANIRDIESPN</sequence>
<keyword evidence="4" id="KW-0812">Transmembrane</keyword>
<dbReference type="Pfam" id="PF22673">
    <property type="entry name" value="MCP-like_PDC_1"/>
    <property type="match status" value="1"/>
</dbReference>
<dbReference type="InterPro" id="IPR003660">
    <property type="entry name" value="HAMP_dom"/>
</dbReference>
<evidence type="ECO:0000256" key="4">
    <source>
        <dbReference type="SAM" id="Phobius"/>
    </source>
</evidence>
<dbReference type="GO" id="GO:0007165">
    <property type="term" value="P:signal transduction"/>
    <property type="evidence" value="ECO:0007669"/>
    <property type="project" value="InterPro"/>
</dbReference>
<dbReference type="InterPro" id="IPR029787">
    <property type="entry name" value="Nucleotide_cyclase"/>
</dbReference>
<keyword evidence="8" id="KW-1185">Reference proteome</keyword>
<name>A0A128EVW1_9GAMM</name>
<evidence type="ECO:0000259" key="5">
    <source>
        <dbReference type="PROSITE" id="PS50885"/>
    </source>
</evidence>
<dbReference type="Gene3D" id="3.30.70.270">
    <property type="match status" value="1"/>
</dbReference>
<dbReference type="STRING" id="1796497.GCE9029_00774"/>
<dbReference type="GO" id="GO:0052621">
    <property type="term" value="F:diguanylate cyclase activity"/>
    <property type="evidence" value="ECO:0007669"/>
    <property type="project" value="UniProtKB-EC"/>
</dbReference>
<dbReference type="GO" id="GO:0016020">
    <property type="term" value="C:membrane"/>
    <property type="evidence" value="ECO:0007669"/>
    <property type="project" value="InterPro"/>
</dbReference>
<dbReference type="FunFam" id="3.30.70.270:FF:000001">
    <property type="entry name" value="Diguanylate cyclase domain protein"/>
    <property type="match status" value="1"/>
</dbReference>
<dbReference type="InterPro" id="IPR050469">
    <property type="entry name" value="Diguanylate_Cyclase"/>
</dbReference>
<dbReference type="SUPFAM" id="SSF158472">
    <property type="entry name" value="HAMP domain-like"/>
    <property type="match status" value="1"/>
</dbReference>
<feature type="transmembrane region" description="Helical" evidence="4">
    <location>
        <begin position="304"/>
        <end position="323"/>
    </location>
</feature>
<dbReference type="InterPro" id="IPR000160">
    <property type="entry name" value="GGDEF_dom"/>
</dbReference>
<accession>A0A128EVW1</accession>
<dbReference type="CDD" id="cd06225">
    <property type="entry name" value="HAMP"/>
    <property type="match status" value="1"/>
</dbReference>
<dbReference type="Pfam" id="PF00672">
    <property type="entry name" value="HAMP"/>
    <property type="match status" value="1"/>
</dbReference>
<evidence type="ECO:0000256" key="3">
    <source>
        <dbReference type="ARBA" id="ARBA00034247"/>
    </source>
</evidence>
<dbReference type="PANTHER" id="PTHR45138:SF9">
    <property type="entry name" value="DIGUANYLATE CYCLASE DGCM-RELATED"/>
    <property type="match status" value="1"/>
</dbReference>
<comment type="cofactor">
    <cofactor evidence="1">
        <name>Mg(2+)</name>
        <dbReference type="ChEBI" id="CHEBI:18420"/>
    </cofactor>
</comment>
<evidence type="ECO:0000313" key="7">
    <source>
        <dbReference type="EMBL" id="CZF78330.1"/>
    </source>
</evidence>
<dbReference type="AlphaFoldDB" id="A0A128EVW1"/>
<dbReference type="NCBIfam" id="TIGR00254">
    <property type="entry name" value="GGDEF"/>
    <property type="match status" value="1"/>
</dbReference>
<evidence type="ECO:0000256" key="1">
    <source>
        <dbReference type="ARBA" id="ARBA00001946"/>
    </source>
</evidence>
<keyword evidence="7" id="KW-0548">Nucleotidyltransferase</keyword>